<dbReference type="InterPro" id="IPR008658">
    <property type="entry name" value="KAP3"/>
</dbReference>
<dbReference type="Pfam" id="PF05804">
    <property type="entry name" value="KAP"/>
    <property type="match status" value="2"/>
</dbReference>
<feature type="region of interest" description="Disordered" evidence="1">
    <location>
        <begin position="564"/>
        <end position="583"/>
    </location>
</feature>
<dbReference type="GO" id="GO:0035869">
    <property type="term" value="C:ciliary transition zone"/>
    <property type="evidence" value="ECO:0007669"/>
    <property type="project" value="TreeGrafter"/>
</dbReference>
<dbReference type="Proteomes" id="UP000218231">
    <property type="component" value="Unassembled WGS sequence"/>
</dbReference>
<dbReference type="PANTHER" id="PTHR15605">
    <property type="entry name" value="KINESIN-ASSOCIATED PROTEINS"/>
    <property type="match status" value="1"/>
</dbReference>
<dbReference type="SMART" id="SM01297">
    <property type="entry name" value="KAP"/>
    <property type="match status" value="1"/>
</dbReference>
<dbReference type="GO" id="GO:0019894">
    <property type="term" value="F:kinesin binding"/>
    <property type="evidence" value="ECO:0007669"/>
    <property type="project" value="InterPro"/>
</dbReference>
<dbReference type="InterPro" id="IPR016024">
    <property type="entry name" value="ARM-type_fold"/>
</dbReference>
<evidence type="ECO:0000256" key="1">
    <source>
        <dbReference type="SAM" id="MobiDB-lite"/>
    </source>
</evidence>
<keyword evidence="3" id="KW-1185">Reference proteome</keyword>
<comment type="caution">
    <text evidence="2">The sequence shown here is derived from an EMBL/GenBank/DDBJ whole genome shotgun (WGS) entry which is preliminary data.</text>
</comment>
<name>A0A2A2KQE7_9BILA</name>
<dbReference type="GO" id="GO:0007018">
    <property type="term" value="P:microtubule-based movement"/>
    <property type="evidence" value="ECO:0007669"/>
    <property type="project" value="TreeGrafter"/>
</dbReference>
<dbReference type="OrthoDB" id="10265679at2759"/>
<dbReference type="PANTHER" id="PTHR15605:SF2">
    <property type="entry name" value="KINESIN-ASSOCIATED PROTEIN 3"/>
    <property type="match status" value="1"/>
</dbReference>
<feature type="compositionally biased region" description="Low complexity" evidence="1">
    <location>
        <begin position="91"/>
        <end position="106"/>
    </location>
</feature>
<gene>
    <name evidence="2" type="ORF">WR25_17557</name>
</gene>
<dbReference type="GO" id="GO:0005930">
    <property type="term" value="C:axoneme"/>
    <property type="evidence" value="ECO:0007669"/>
    <property type="project" value="TreeGrafter"/>
</dbReference>
<dbReference type="EMBL" id="LIAE01007927">
    <property type="protein sequence ID" value="PAV76216.1"/>
    <property type="molecule type" value="Genomic_DNA"/>
</dbReference>
<accession>A0A2A2KQE7</accession>
<sequence>MNVSIDAHPLDQAVIVRYQINSSNQTEESVENRQNTYQKVINLKDFNDKVDIAALANLIIEKCAVIPPTSHQELEQVLYYLQKRQNQTNGRSRSASSTSSDRPTSAVRADIEKVEEYIESLYEEGGEKNKGALCVLELTKNPTNLPVLIENEILIGALARVFREDWKKNFDLATNIIRIFANFSFYEQFQSTLSHHKIGVLTMQAVEYELKRCELWSQELRKADEAHAKKIKITLRKQAILLTDDQKALNLLYQLSINDDAKAMLTFTDAIQLLMRDLLSGNASDVTKAVLLNACVEKRNSQLVCGNNGQGLDLLMDAIFEGKDLLIAKIVRTIAAHDGPTQEMFLKWMDKFVSLGMKCSTESAEDQAALGLECIAAAAQIKIADWTKLNNTHHLAKWMHETLMKNSRDLHPLHLQIVIMCGTMAPQLDSAKALTRLLETFLQLLHNMQEDDEFVCQLLYLFIQLLRHKELSDILMGDNSILGAYVIDLMHDKNTAIREMCDHALTIIGEHSQEWARKIAAERFRWHNGQWLEMVEMGGASGASGMSDEQQPEDDYEADVLFDDDFNDGFEQNDNDNDEVALF</sequence>
<dbReference type="AlphaFoldDB" id="A0A2A2KQE7"/>
<dbReference type="GO" id="GO:0044782">
    <property type="term" value="P:cilium organization"/>
    <property type="evidence" value="ECO:0007669"/>
    <property type="project" value="TreeGrafter"/>
</dbReference>
<proteinExistence type="predicted"/>
<dbReference type="SUPFAM" id="SSF48371">
    <property type="entry name" value="ARM repeat"/>
    <property type="match status" value="1"/>
</dbReference>
<evidence type="ECO:0000313" key="3">
    <source>
        <dbReference type="Proteomes" id="UP000218231"/>
    </source>
</evidence>
<protein>
    <submittedName>
        <fullName evidence="2">Uncharacterized protein</fullName>
    </submittedName>
</protein>
<organism evidence="2 3">
    <name type="scientific">Diploscapter pachys</name>
    <dbReference type="NCBI Taxonomy" id="2018661"/>
    <lineage>
        <taxon>Eukaryota</taxon>
        <taxon>Metazoa</taxon>
        <taxon>Ecdysozoa</taxon>
        <taxon>Nematoda</taxon>
        <taxon>Chromadorea</taxon>
        <taxon>Rhabditida</taxon>
        <taxon>Rhabditina</taxon>
        <taxon>Rhabditomorpha</taxon>
        <taxon>Rhabditoidea</taxon>
        <taxon>Rhabditidae</taxon>
        <taxon>Diploscapter</taxon>
    </lineage>
</organism>
<feature type="region of interest" description="Disordered" evidence="1">
    <location>
        <begin position="88"/>
        <end position="107"/>
    </location>
</feature>
<dbReference type="STRING" id="2018661.A0A2A2KQE7"/>
<evidence type="ECO:0000313" key="2">
    <source>
        <dbReference type="EMBL" id="PAV76216.1"/>
    </source>
</evidence>
<reference evidence="2 3" key="1">
    <citation type="journal article" date="2017" name="Curr. Biol.">
        <title>Genome architecture and evolution of a unichromosomal asexual nematode.</title>
        <authorList>
            <person name="Fradin H."/>
            <person name="Zegar C."/>
            <person name="Gutwein M."/>
            <person name="Lucas J."/>
            <person name="Kovtun M."/>
            <person name="Corcoran D."/>
            <person name="Baugh L.R."/>
            <person name="Kiontke K."/>
            <person name="Gunsalus K."/>
            <person name="Fitch D.H."/>
            <person name="Piano F."/>
        </authorList>
    </citation>
    <scope>NUCLEOTIDE SEQUENCE [LARGE SCALE GENOMIC DNA]</scope>
    <source>
        <strain evidence="2">PF1309</strain>
    </source>
</reference>
<dbReference type="GO" id="GO:0016939">
    <property type="term" value="C:kinesin II complex"/>
    <property type="evidence" value="ECO:0007669"/>
    <property type="project" value="TreeGrafter"/>
</dbReference>